<proteinExistence type="predicted"/>
<dbReference type="EMBL" id="CAJVQB010151346">
    <property type="protein sequence ID" value="CAG8855624.1"/>
    <property type="molecule type" value="Genomic_DNA"/>
</dbReference>
<feature type="region of interest" description="Disordered" evidence="1">
    <location>
        <begin position="1"/>
        <end position="47"/>
    </location>
</feature>
<name>A0ABN7XNF1_GIGMA</name>
<gene>
    <name evidence="2" type="ORF">GMARGA_LOCUS44445</name>
</gene>
<evidence type="ECO:0000313" key="2">
    <source>
        <dbReference type="EMBL" id="CAG8855624.1"/>
    </source>
</evidence>
<evidence type="ECO:0000256" key="1">
    <source>
        <dbReference type="SAM" id="MobiDB-lite"/>
    </source>
</evidence>
<dbReference type="Proteomes" id="UP000789901">
    <property type="component" value="Unassembled WGS sequence"/>
</dbReference>
<accession>A0ABN7XNF1</accession>
<sequence length="62" mass="6999">PKRQVPKPNKTICAGTIPSTRAPKQKTTQENETRLGPTKRKKNLDQDLLQALGLTKPRHKIE</sequence>
<feature type="non-terminal residue" evidence="2">
    <location>
        <position position="1"/>
    </location>
</feature>
<reference evidence="2 3" key="1">
    <citation type="submission" date="2021-06" db="EMBL/GenBank/DDBJ databases">
        <authorList>
            <person name="Kallberg Y."/>
            <person name="Tangrot J."/>
            <person name="Rosling A."/>
        </authorList>
    </citation>
    <scope>NUCLEOTIDE SEQUENCE [LARGE SCALE GENOMIC DNA]</scope>
    <source>
        <strain evidence="2 3">120-4 pot B 10/14</strain>
    </source>
</reference>
<comment type="caution">
    <text evidence="2">The sequence shown here is derived from an EMBL/GenBank/DDBJ whole genome shotgun (WGS) entry which is preliminary data.</text>
</comment>
<protein>
    <submittedName>
        <fullName evidence="2">43686_t:CDS:1</fullName>
    </submittedName>
</protein>
<keyword evidence="3" id="KW-1185">Reference proteome</keyword>
<organism evidence="2 3">
    <name type="scientific">Gigaspora margarita</name>
    <dbReference type="NCBI Taxonomy" id="4874"/>
    <lineage>
        <taxon>Eukaryota</taxon>
        <taxon>Fungi</taxon>
        <taxon>Fungi incertae sedis</taxon>
        <taxon>Mucoromycota</taxon>
        <taxon>Glomeromycotina</taxon>
        <taxon>Glomeromycetes</taxon>
        <taxon>Diversisporales</taxon>
        <taxon>Gigasporaceae</taxon>
        <taxon>Gigaspora</taxon>
    </lineage>
</organism>
<evidence type="ECO:0000313" key="3">
    <source>
        <dbReference type="Proteomes" id="UP000789901"/>
    </source>
</evidence>